<dbReference type="Pfam" id="PF08241">
    <property type="entry name" value="Methyltransf_11"/>
    <property type="match status" value="1"/>
</dbReference>
<evidence type="ECO:0000313" key="3">
    <source>
        <dbReference type="Proteomes" id="UP000095766"/>
    </source>
</evidence>
<dbReference type="CDD" id="cd02440">
    <property type="entry name" value="AdoMet_MTases"/>
    <property type="match status" value="1"/>
</dbReference>
<reference evidence="2 3" key="1">
    <citation type="submission" date="2015-09" db="EMBL/GenBank/DDBJ databases">
        <authorList>
            <consortium name="Pathogen Informatics"/>
        </authorList>
    </citation>
    <scope>NUCLEOTIDE SEQUENCE [LARGE SCALE GENOMIC DNA]</scope>
    <source>
        <strain evidence="2 3">2789STDY5834898</strain>
    </source>
</reference>
<feature type="domain" description="Methyltransferase type 11" evidence="1">
    <location>
        <begin position="50"/>
        <end position="154"/>
    </location>
</feature>
<dbReference type="EMBL" id="CZAO01000012">
    <property type="protein sequence ID" value="CUP92538.1"/>
    <property type="molecule type" value="Genomic_DNA"/>
</dbReference>
<evidence type="ECO:0000259" key="1">
    <source>
        <dbReference type="Pfam" id="PF08241"/>
    </source>
</evidence>
<keyword evidence="2" id="KW-0808">Transferase</keyword>
<dbReference type="GO" id="GO:0008757">
    <property type="term" value="F:S-adenosylmethionine-dependent methyltransferase activity"/>
    <property type="evidence" value="ECO:0007669"/>
    <property type="project" value="InterPro"/>
</dbReference>
<dbReference type="SUPFAM" id="SSF53335">
    <property type="entry name" value="S-adenosyl-L-methionine-dependent methyltransferases"/>
    <property type="match status" value="1"/>
</dbReference>
<dbReference type="RefSeq" id="WP_057253682.1">
    <property type="nucleotide sequence ID" value="NZ_CZAO01000012.1"/>
</dbReference>
<organism evidence="2 3">
    <name type="scientific">Bacteroides uniformis</name>
    <dbReference type="NCBI Taxonomy" id="820"/>
    <lineage>
        <taxon>Bacteria</taxon>
        <taxon>Pseudomonadati</taxon>
        <taxon>Bacteroidota</taxon>
        <taxon>Bacteroidia</taxon>
        <taxon>Bacteroidales</taxon>
        <taxon>Bacteroidaceae</taxon>
        <taxon>Bacteroides</taxon>
    </lineage>
</organism>
<gene>
    <name evidence="2" type="ORF">ERS852510_02687</name>
</gene>
<keyword evidence="2" id="KW-0489">Methyltransferase</keyword>
<dbReference type="Proteomes" id="UP000095766">
    <property type="component" value="Unassembled WGS sequence"/>
</dbReference>
<dbReference type="Gene3D" id="3.40.50.150">
    <property type="entry name" value="Vaccinia Virus protein VP39"/>
    <property type="match status" value="1"/>
</dbReference>
<dbReference type="InterPro" id="IPR029063">
    <property type="entry name" value="SAM-dependent_MTases_sf"/>
</dbReference>
<accession>A0A174SA17</accession>
<dbReference type="AlphaFoldDB" id="A0A174SA17"/>
<protein>
    <submittedName>
        <fullName evidence="2">Methyltransferase domain</fullName>
    </submittedName>
</protein>
<name>A0A174SA17_BACUN</name>
<proteinExistence type="predicted"/>
<evidence type="ECO:0000313" key="2">
    <source>
        <dbReference type="EMBL" id="CUP92538.1"/>
    </source>
</evidence>
<sequence length="236" mass="27319">MKNDVGNKQRWINLHQNAVIDDERLEPPEAVIKMFNDKNNSLTSPSSIALEVGCGFGRNIKYLLDNHYVNKIIGIDQTEEAIMKADVILRDYIDNDKCNLYIMDAGKHISFPNNHVDIVFDIMSAITFITDEKDRLQYWTEIKRILKPGGIFYFYTVRAEGNILDSIEGSIDIDSGTFQRKFDGMKEKSYTEEEIFYFTKGMIKKELSILSNHCRAFGERKFVRPNGFWFGAFVKI</sequence>
<dbReference type="InterPro" id="IPR013216">
    <property type="entry name" value="Methyltransf_11"/>
</dbReference>
<dbReference type="GO" id="GO:0032259">
    <property type="term" value="P:methylation"/>
    <property type="evidence" value="ECO:0007669"/>
    <property type="project" value="UniProtKB-KW"/>
</dbReference>